<name>A0A2H1VTX9_SPOFR</name>
<gene>
    <name evidence="1" type="ORF">SFRICE_012301</name>
</gene>
<sequence length="64" mass="7456">MATSDVLETERSSFLGFTHEIALSTSTVELVEQLTQVIFESEQGDRRVRRYFEHYDTPFVGDRK</sequence>
<organism evidence="1">
    <name type="scientific">Spodoptera frugiperda</name>
    <name type="common">Fall armyworm</name>
    <dbReference type="NCBI Taxonomy" id="7108"/>
    <lineage>
        <taxon>Eukaryota</taxon>
        <taxon>Metazoa</taxon>
        <taxon>Ecdysozoa</taxon>
        <taxon>Arthropoda</taxon>
        <taxon>Hexapoda</taxon>
        <taxon>Insecta</taxon>
        <taxon>Pterygota</taxon>
        <taxon>Neoptera</taxon>
        <taxon>Endopterygota</taxon>
        <taxon>Lepidoptera</taxon>
        <taxon>Glossata</taxon>
        <taxon>Ditrysia</taxon>
        <taxon>Noctuoidea</taxon>
        <taxon>Noctuidae</taxon>
        <taxon>Amphipyrinae</taxon>
        <taxon>Spodoptera</taxon>
    </lineage>
</organism>
<reference evidence="1" key="1">
    <citation type="submission" date="2016-07" db="EMBL/GenBank/DDBJ databases">
        <authorList>
            <person name="Bretaudeau A."/>
        </authorList>
    </citation>
    <scope>NUCLEOTIDE SEQUENCE</scope>
    <source>
        <strain evidence="1">Rice</strain>
        <tissue evidence="1">Whole body</tissue>
    </source>
</reference>
<protein>
    <submittedName>
        <fullName evidence="1">SFRICE_012301</fullName>
    </submittedName>
</protein>
<dbReference type="EMBL" id="ODYU01004428">
    <property type="protein sequence ID" value="SOQ44289.1"/>
    <property type="molecule type" value="Genomic_DNA"/>
</dbReference>
<dbReference type="AlphaFoldDB" id="A0A2H1VTX9"/>
<accession>A0A2H1VTX9</accession>
<evidence type="ECO:0000313" key="1">
    <source>
        <dbReference type="EMBL" id="SOQ44289.1"/>
    </source>
</evidence>
<proteinExistence type="predicted"/>